<dbReference type="InterPro" id="IPR024983">
    <property type="entry name" value="CHAT_dom"/>
</dbReference>
<evidence type="ECO:0000313" key="4">
    <source>
        <dbReference type="Proteomes" id="UP000180235"/>
    </source>
</evidence>
<dbReference type="PANTHER" id="PTHR10098">
    <property type="entry name" value="RAPSYN-RELATED"/>
    <property type="match status" value="1"/>
</dbReference>
<keyword evidence="4" id="KW-1185">Reference proteome</keyword>
<reference evidence="3 4" key="1">
    <citation type="submission" date="2016-10" db="EMBL/GenBank/DDBJ databases">
        <title>Description of Gloeomargarita lithophora gen. nov., sp. nov., a thylakoid-bearing basal-branching cyanobacterium with intracellular carbonates, and proposal for Gloeomargaritales ord. nov.</title>
        <authorList>
            <person name="Moreira D."/>
            <person name="Tavera R."/>
            <person name="Benzerara K."/>
            <person name="Skouri-Panet F."/>
            <person name="Couradeau E."/>
            <person name="Gerard E."/>
            <person name="Loussert C."/>
            <person name="Novelo E."/>
            <person name="Zivanovic Y."/>
            <person name="Lopez-Garcia P."/>
        </authorList>
    </citation>
    <scope>NUCLEOTIDE SEQUENCE [LARGE SCALE GENOMIC DNA]</scope>
    <source>
        <strain evidence="3 4">D10</strain>
    </source>
</reference>
<evidence type="ECO:0000256" key="1">
    <source>
        <dbReference type="PROSITE-ProRule" id="PRU00339"/>
    </source>
</evidence>
<dbReference type="AlphaFoldDB" id="A0A1J0AFF9"/>
<dbReference type="RefSeq" id="WP_071455082.1">
    <property type="nucleotide sequence ID" value="NZ_CP017675.1"/>
</dbReference>
<sequence length="582" mass="65193">MYRKVALLLLVSLWLGQPLVLAQRRPNADNWQRADIPTLERLLSISRQQQRTGIEALILARLGELYQQQGQTAQAQAAYQQALALMTQSGNRLGETRLLSRMANAVTDPTTRIKLLERGMGLALNLPASERKALQNQLLSRLIQQGRSEQAYLWSDALRRQELQDFGEQIRAQIGTPAAQALLTQWRTLRQKWLQLQKNYDQDPSPALSQELLALQKELDSLKTQLTQQFPQLADWVQTSPRNLQKLQAQLPPQVAVLQPVLLSEASGGNVILFVVTAKSLTSTPVPVKPAELTTLIETYRNQLQNRRSQEFRTTSTQLYDLLIRPITAQLRQQNITHLSLIATDPFRTIPLETLYDQKEQKYLIQQYPVSYLTRISARNLAQNSPTGLKLLALGNPHPQDARALPGSEREVQAISELLTGSTRYLGKEATLVNFQRSAAGFPILHLATHGCFKDAGCPGLQMEPHTLLFADRNFQVADVAQLPLKNTDLVVLSACQTAVRTEESGGELAGVAYLFELAGARSVIASLWSVDDQVTSELMVEFYRQIYSGKPKAIALQNAKLTLINRHPYYWSPFILLGDSN</sequence>
<dbReference type="InterPro" id="IPR011990">
    <property type="entry name" value="TPR-like_helical_dom_sf"/>
</dbReference>
<evidence type="ECO:0000313" key="3">
    <source>
        <dbReference type="EMBL" id="APB34678.1"/>
    </source>
</evidence>
<organism evidence="3 4">
    <name type="scientific">Gloeomargarita lithophora Alchichica-D10</name>
    <dbReference type="NCBI Taxonomy" id="1188229"/>
    <lineage>
        <taxon>Bacteria</taxon>
        <taxon>Bacillati</taxon>
        <taxon>Cyanobacteriota</taxon>
        <taxon>Cyanophyceae</taxon>
        <taxon>Gloeomargaritales</taxon>
        <taxon>Gloeomargaritaceae</taxon>
        <taxon>Gloeomargarita</taxon>
    </lineage>
</organism>
<accession>A0A1J0AFF9</accession>
<feature type="repeat" description="TPR" evidence="1">
    <location>
        <begin position="56"/>
        <end position="89"/>
    </location>
</feature>
<evidence type="ECO:0000259" key="2">
    <source>
        <dbReference type="Pfam" id="PF12770"/>
    </source>
</evidence>
<name>A0A1J0AFF9_9CYAN</name>
<proteinExistence type="predicted"/>
<dbReference type="SUPFAM" id="SSF48452">
    <property type="entry name" value="TPR-like"/>
    <property type="match status" value="1"/>
</dbReference>
<feature type="domain" description="CHAT" evidence="2">
    <location>
        <begin position="315"/>
        <end position="580"/>
    </location>
</feature>
<gene>
    <name evidence="3" type="ORF">GlitD10_2344</name>
</gene>
<dbReference type="STRING" id="1188229.GlitD10_2344"/>
<dbReference type="Pfam" id="PF12770">
    <property type="entry name" value="CHAT"/>
    <property type="match status" value="1"/>
</dbReference>
<dbReference type="Proteomes" id="UP000180235">
    <property type="component" value="Chromosome"/>
</dbReference>
<dbReference type="KEGG" id="glt:GlitD10_2344"/>
<dbReference type="OrthoDB" id="446317at2"/>
<dbReference type="EMBL" id="CP017675">
    <property type="protein sequence ID" value="APB34678.1"/>
    <property type="molecule type" value="Genomic_DNA"/>
</dbReference>
<protein>
    <recommendedName>
        <fullName evidence="2">CHAT domain-containing protein</fullName>
    </recommendedName>
</protein>
<dbReference type="InterPro" id="IPR019734">
    <property type="entry name" value="TPR_rpt"/>
</dbReference>
<dbReference type="PROSITE" id="PS50005">
    <property type="entry name" value="TPR"/>
    <property type="match status" value="1"/>
</dbReference>
<keyword evidence="1" id="KW-0802">TPR repeat</keyword>
<dbReference type="Gene3D" id="1.25.40.10">
    <property type="entry name" value="Tetratricopeptide repeat domain"/>
    <property type="match status" value="1"/>
</dbReference>